<dbReference type="InterPro" id="IPR006816">
    <property type="entry name" value="ELMO_dom"/>
</dbReference>
<dbReference type="GO" id="GO:0005096">
    <property type="term" value="F:GTPase activator activity"/>
    <property type="evidence" value="ECO:0007669"/>
    <property type="project" value="TreeGrafter"/>
</dbReference>
<protein>
    <recommendedName>
        <fullName evidence="1">ELMO domain-containing protein</fullName>
    </recommendedName>
</protein>
<proteinExistence type="predicted"/>
<feature type="non-terminal residue" evidence="2">
    <location>
        <position position="1"/>
    </location>
</feature>
<dbReference type="EMBL" id="GBRD01011584">
    <property type="protein sequence ID" value="JAG54240.1"/>
    <property type="molecule type" value="Transcribed_RNA"/>
</dbReference>
<feature type="domain" description="ELMO" evidence="1">
    <location>
        <begin position="159"/>
        <end position="315"/>
    </location>
</feature>
<evidence type="ECO:0000313" key="2">
    <source>
        <dbReference type="EMBL" id="JAG54240.1"/>
    </source>
</evidence>
<dbReference type="AlphaFoldDB" id="A0A0K8SN48"/>
<dbReference type="PANTHER" id="PTHR12771:SF51">
    <property type="entry name" value="LD01482P"/>
    <property type="match status" value="1"/>
</dbReference>
<reference evidence="2" key="1">
    <citation type="submission" date="2014-09" db="EMBL/GenBank/DDBJ databases">
        <authorList>
            <person name="Magalhaes I.L.F."/>
            <person name="Oliveira U."/>
            <person name="Santos F.R."/>
            <person name="Vidigal T.H.D.A."/>
            <person name="Brescovit A.D."/>
            <person name="Santos A.J."/>
        </authorList>
    </citation>
    <scope>NUCLEOTIDE SEQUENCE</scope>
</reference>
<dbReference type="Pfam" id="PF04727">
    <property type="entry name" value="ELMO_CED12"/>
    <property type="match status" value="1"/>
</dbReference>
<sequence>PGVSYSGDAAEVRRLTEMISFSGLYWIFYWQCRSIIKWILRQSTKLCELQRICYDKPAGNPRSSAVEYSLTHSKSQEIGFMLKELDDAATNRTIFGRHHKVLLERSVRTVLKVKRINPSSHVPFVKNFTRCVEHIWGYRQLYHIVEELRLTQYDSSLEEHERKLTRLWNGLCPDVPLEARITKQWQDIGFQGDDPKTDFRGMGLLGLDNLVFFVEEYTAAARHVWSHSLHPQHGYAFAIVGINLTHLTYNLLKDGSAKTHIYNACKTMPSLRAFHQLYCYLFYEFDRFWIESKPADVMQFTFIKDQFEKNIRDLLTNPNTVFKINFVVEDV</sequence>
<dbReference type="PROSITE" id="PS51335">
    <property type="entry name" value="ELMO"/>
    <property type="match status" value="1"/>
</dbReference>
<organism evidence="2">
    <name type="scientific">Lygus hesperus</name>
    <name type="common">Western plant bug</name>
    <dbReference type="NCBI Taxonomy" id="30085"/>
    <lineage>
        <taxon>Eukaryota</taxon>
        <taxon>Metazoa</taxon>
        <taxon>Ecdysozoa</taxon>
        <taxon>Arthropoda</taxon>
        <taxon>Hexapoda</taxon>
        <taxon>Insecta</taxon>
        <taxon>Pterygota</taxon>
        <taxon>Neoptera</taxon>
        <taxon>Paraneoptera</taxon>
        <taxon>Hemiptera</taxon>
        <taxon>Heteroptera</taxon>
        <taxon>Panheteroptera</taxon>
        <taxon>Cimicomorpha</taxon>
        <taxon>Miridae</taxon>
        <taxon>Mirini</taxon>
        <taxon>Lygus</taxon>
    </lineage>
</organism>
<dbReference type="InterPro" id="IPR050868">
    <property type="entry name" value="ELMO_domain-containing"/>
</dbReference>
<dbReference type="PANTHER" id="PTHR12771">
    <property type="entry name" value="ENGULFMENT AND CELL MOTILITY"/>
    <property type="match status" value="1"/>
</dbReference>
<name>A0A0K8SN48_LYGHE</name>
<accession>A0A0K8SN48</accession>
<evidence type="ECO:0000259" key="1">
    <source>
        <dbReference type="PROSITE" id="PS51335"/>
    </source>
</evidence>